<keyword evidence="4" id="KW-0067">ATP-binding</keyword>
<evidence type="ECO:0000313" key="9">
    <source>
        <dbReference type="EnsemblMetazoa" id="tetur03g07560.1"/>
    </source>
</evidence>
<keyword evidence="1" id="KW-0813">Transport</keyword>
<dbReference type="InterPro" id="IPR011527">
    <property type="entry name" value="ABC1_TM_dom"/>
</dbReference>
<reference evidence="9" key="2">
    <citation type="submission" date="2015-06" db="UniProtKB">
        <authorList>
            <consortium name="EnsemblMetazoa"/>
        </authorList>
    </citation>
    <scope>IDENTIFICATION</scope>
</reference>
<dbReference type="EnsemblMetazoa" id="tetur03g07560.1">
    <property type="protein sequence ID" value="tetur03g07560.1"/>
    <property type="gene ID" value="tetur03g07560"/>
</dbReference>
<dbReference type="PANTHER" id="PTHR24223">
    <property type="entry name" value="ATP-BINDING CASSETTE SUB-FAMILY C"/>
    <property type="match status" value="1"/>
</dbReference>
<accession>T1K0F1</accession>
<keyword evidence="2 7" id="KW-0812">Transmembrane</keyword>
<evidence type="ECO:0000256" key="5">
    <source>
        <dbReference type="ARBA" id="ARBA00022989"/>
    </source>
</evidence>
<dbReference type="InterPro" id="IPR050173">
    <property type="entry name" value="ABC_transporter_C-like"/>
</dbReference>
<keyword evidence="3" id="KW-0547">Nucleotide-binding</keyword>
<dbReference type="GO" id="GO:0016020">
    <property type="term" value="C:membrane"/>
    <property type="evidence" value="ECO:0007669"/>
    <property type="project" value="InterPro"/>
</dbReference>
<dbReference type="GO" id="GO:0005524">
    <property type="term" value="F:ATP binding"/>
    <property type="evidence" value="ECO:0007669"/>
    <property type="project" value="UniProtKB-KW"/>
</dbReference>
<dbReference type="InterPro" id="IPR036640">
    <property type="entry name" value="ABC1_TM_sf"/>
</dbReference>
<sequence>MFSLPARSMCFTFFLTNTIFIIWKISSYCYLYPYFLAALYLNKTFFPEKILTCSKVPLSDEILMYFFLFIRSSDFCPTVDAHVTKHLFEKVIGNKGLRKNKTRLLVTHRITFLPQADEIFVLRDGKIYQSGTFMLSFTRSISSVDAETSAIAIVKHHTIGKVNIKNPLNNHNTALRYIGHFSNHFILASKLVLCIAVVEGSRGIHEQILSRLIREPMSFFDFTPTGRILNRFTRDIEAADTAMSFSKQQLLMRVFNSITVVIIIIKEAPFLVIMINILALVYIFIQYNFTTILRRQIDGVTPYQETDQFSEKLFKLEIWVQHFTKFLHVSSQVLNIFDFGHQTIMVIGGVTWRFTSHLQISLQQVNVSVLFLPGKEKKSKW</sequence>
<dbReference type="SUPFAM" id="SSF52540">
    <property type="entry name" value="P-loop containing nucleoside triphosphate hydrolases"/>
    <property type="match status" value="1"/>
</dbReference>
<dbReference type="HOGENOM" id="CLU_901160_0_0_1"/>
<evidence type="ECO:0000256" key="4">
    <source>
        <dbReference type="ARBA" id="ARBA00022840"/>
    </source>
</evidence>
<keyword evidence="6 7" id="KW-0472">Membrane</keyword>
<dbReference type="Pfam" id="PF00664">
    <property type="entry name" value="ABC_membrane"/>
    <property type="match status" value="1"/>
</dbReference>
<proteinExistence type="predicted"/>
<organism evidence="9 10">
    <name type="scientific">Tetranychus urticae</name>
    <name type="common">Two-spotted spider mite</name>
    <dbReference type="NCBI Taxonomy" id="32264"/>
    <lineage>
        <taxon>Eukaryota</taxon>
        <taxon>Metazoa</taxon>
        <taxon>Ecdysozoa</taxon>
        <taxon>Arthropoda</taxon>
        <taxon>Chelicerata</taxon>
        <taxon>Arachnida</taxon>
        <taxon>Acari</taxon>
        <taxon>Acariformes</taxon>
        <taxon>Trombidiformes</taxon>
        <taxon>Prostigmata</taxon>
        <taxon>Eleutherengona</taxon>
        <taxon>Raphignathae</taxon>
        <taxon>Tetranychoidea</taxon>
        <taxon>Tetranychidae</taxon>
        <taxon>Tetranychus</taxon>
    </lineage>
</organism>
<feature type="domain" description="ABC transmembrane type-1" evidence="8">
    <location>
        <begin position="201"/>
        <end position="295"/>
    </location>
</feature>
<feature type="transmembrane region" description="Helical" evidence="7">
    <location>
        <begin position="20"/>
        <end position="41"/>
    </location>
</feature>
<evidence type="ECO:0000256" key="3">
    <source>
        <dbReference type="ARBA" id="ARBA00022741"/>
    </source>
</evidence>
<dbReference type="EMBL" id="CAEY01001140">
    <property type="status" value="NOT_ANNOTATED_CDS"/>
    <property type="molecule type" value="Genomic_DNA"/>
</dbReference>
<evidence type="ECO:0000256" key="6">
    <source>
        <dbReference type="ARBA" id="ARBA00023136"/>
    </source>
</evidence>
<dbReference type="Gene3D" id="1.20.1560.10">
    <property type="entry name" value="ABC transporter type 1, transmembrane domain"/>
    <property type="match status" value="1"/>
</dbReference>
<dbReference type="InterPro" id="IPR027417">
    <property type="entry name" value="P-loop_NTPase"/>
</dbReference>
<evidence type="ECO:0000256" key="7">
    <source>
        <dbReference type="SAM" id="Phobius"/>
    </source>
</evidence>
<dbReference type="Proteomes" id="UP000015104">
    <property type="component" value="Unassembled WGS sequence"/>
</dbReference>
<dbReference type="eggNOG" id="KOG0054">
    <property type="taxonomic scope" value="Eukaryota"/>
</dbReference>
<reference evidence="10" key="1">
    <citation type="submission" date="2011-08" db="EMBL/GenBank/DDBJ databases">
        <authorList>
            <person name="Rombauts S."/>
        </authorList>
    </citation>
    <scope>NUCLEOTIDE SEQUENCE</scope>
    <source>
        <strain evidence="10">London</strain>
    </source>
</reference>
<protein>
    <recommendedName>
        <fullName evidence="8">ABC transmembrane type-1 domain-containing protein</fullName>
    </recommendedName>
</protein>
<dbReference type="AlphaFoldDB" id="T1K0F1"/>
<evidence type="ECO:0000256" key="2">
    <source>
        <dbReference type="ARBA" id="ARBA00022692"/>
    </source>
</evidence>
<evidence type="ECO:0000256" key="1">
    <source>
        <dbReference type="ARBA" id="ARBA00022448"/>
    </source>
</evidence>
<name>T1K0F1_TETUR</name>
<dbReference type="SUPFAM" id="SSF90123">
    <property type="entry name" value="ABC transporter transmembrane region"/>
    <property type="match status" value="1"/>
</dbReference>
<feature type="transmembrane region" description="Helical" evidence="7">
    <location>
        <begin position="271"/>
        <end position="289"/>
    </location>
</feature>
<dbReference type="Gene3D" id="3.40.50.300">
    <property type="entry name" value="P-loop containing nucleotide triphosphate hydrolases"/>
    <property type="match status" value="1"/>
</dbReference>
<keyword evidence="10" id="KW-1185">Reference proteome</keyword>
<evidence type="ECO:0000313" key="10">
    <source>
        <dbReference type="Proteomes" id="UP000015104"/>
    </source>
</evidence>
<dbReference type="GO" id="GO:0140359">
    <property type="term" value="F:ABC-type transporter activity"/>
    <property type="evidence" value="ECO:0007669"/>
    <property type="project" value="InterPro"/>
</dbReference>
<evidence type="ECO:0000259" key="8">
    <source>
        <dbReference type="PROSITE" id="PS50929"/>
    </source>
</evidence>
<keyword evidence="5 7" id="KW-1133">Transmembrane helix</keyword>
<dbReference type="PROSITE" id="PS50929">
    <property type="entry name" value="ABC_TM1F"/>
    <property type="match status" value="1"/>
</dbReference>